<proteinExistence type="predicted"/>
<dbReference type="Proteomes" id="UP000267524">
    <property type="component" value="Unassembled WGS sequence"/>
</dbReference>
<organism evidence="1 2">
    <name type="scientific">Chryseobacterium nematophagum</name>
    <dbReference type="NCBI Taxonomy" id="2305228"/>
    <lineage>
        <taxon>Bacteria</taxon>
        <taxon>Pseudomonadati</taxon>
        <taxon>Bacteroidota</taxon>
        <taxon>Flavobacteriia</taxon>
        <taxon>Flavobacteriales</taxon>
        <taxon>Weeksellaceae</taxon>
        <taxon>Chryseobacterium group</taxon>
        <taxon>Chryseobacterium</taxon>
    </lineage>
</organism>
<dbReference type="RefSeq" id="WP_122547598.1">
    <property type="nucleotide sequence ID" value="NZ_QWIV01000014.1"/>
</dbReference>
<dbReference type="Pfam" id="PF11185">
    <property type="entry name" value="DUF2971"/>
    <property type="match status" value="1"/>
</dbReference>
<protein>
    <submittedName>
        <fullName evidence="1">DUF2971 domain-containing protein</fullName>
    </submittedName>
</protein>
<keyword evidence="2" id="KW-1185">Reference proteome</keyword>
<evidence type="ECO:0000313" key="1">
    <source>
        <dbReference type="EMBL" id="RMZ58446.1"/>
    </source>
</evidence>
<comment type="caution">
    <text evidence="1">The sequence shown here is derived from an EMBL/GenBank/DDBJ whole genome shotgun (WGS) entry which is preliminary data.</text>
</comment>
<gene>
    <name evidence="1" type="ORF">D1632_12560</name>
</gene>
<name>A0A3M7LAG1_9FLAO</name>
<dbReference type="AlphaFoldDB" id="A0A3M7LAG1"/>
<sequence length="355" mass="42602">MTQKYTYNNFTYELDEKFNHIVTTNPQTKEPDVIYKYYGIGENSFSALENLRLYCTHPYLFNDSMDSSELLLDFENLTIDKFKRFHQKMLPDKLDKLNLDELFEEDLKRNFYTFRGFVYNYFSRKIGLISLTTIPFNILMWSHYTNETGFLIEFDTKNLLDDIPQKNKDITNYCFRPVQYVEKLEIIKMFDENFKTPDIPFLYTTTIKLKEWEYEQEWRLSIYKEDMGIPASILYPGVIDYEGKNNRFFKYSKETIKSISLGKHFFSGRNCEKVVYEKGIVVTLFEREDEKFKDSDKKFINFVNHLNNEYNDRLYISGEYGDGGVLRRSLGRIELEKLDYKTFKIVELKDIIIKD</sequence>
<accession>A0A3M7LAG1</accession>
<dbReference type="InterPro" id="IPR021352">
    <property type="entry name" value="DUF2971"/>
</dbReference>
<dbReference type="EMBL" id="QWIV01000014">
    <property type="protein sequence ID" value="RMZ58446.1"/>
    <property type="molecule type" value="Genomic_DNA"/>
</dbReference>
<evidence type="ECO:0000313" key="2">
    <source>
        <dbReference type="Proteomes" id="UP000267524"/>
    </source>
</evidence>
<reference evidence="1 2" key="1">
    <citation type="submission" date="2018-08" db="EMBL/GenBank/DDBJ databases">
        <title>Chryseobacterium nematophagum: a novel matrix digesting pathogen of nematodes.</title>
        <authorList>
            <person name="Page A."/>
            <person name="Roberts M."/>
            <person name="Felix M.-A."/>
            <person name="Weir W."/>
        </authorList>
    </citation>
    <scope>NUCLEOTIDE SEQUENCE [LARGE SCALE GENOMIC DNA]</scope>
    <source>
        <strain evidence="1 2">JUb275</strain>
    </source>
</reference>